<dbReference type="RefSeq" id="WP_147140093.1">
    <property type="nucleotide sequence ID" value="NZ_VLLL01000006.1"/>
</dbReference>
<dbReference type="EMBL" id="VLLL01000006">
    <property type="protein sequence ID" value="TWJ12747.1"/>
    <property type="molecule type" value="Genomic_DNA"/>
</dbReference>
<reference evidence="1 2" key="1">
    <citation type="journal article" date="2013" name="Stand. Genomic Sci.">
        <title>Genomic Encyclopedia of Type Strains, Phase I: The one thousand microbial genomes (KMG-I) project.</title>
        <authorList>
            <person name="Kyrpides N.C."/>
            <person name="Woyke T."/>
            <person name="Eisen J.A."/>
            <person name="Garrity G."/>
            <person name="Lilburn T.G."/>
            <person name="Beck B.J."/>
            <person name="Whitman W.B."/>
            <person name="Hugenholtz P."/>
            <person name="Klenk H.P."/>
        </authorList>
    </citation>
    <scope>NUCLEOTIDE SEQUENCE [LARGE SCALE GENOMIC DNA]</scope>
    <source>
        <strain evidence="1 2">DSM 45044</strain>
    </source>
</reference>
<dbReference type="GO" id="GO:0003989">
    <property type="term" value="F:acetyl-CoA carboxylase activity"/>
    <property type="evidence" value="ECO:0007669"/>
    <property type="project" value="InterPro"/>
</dbReference>
<dbReference type="GO" id="GO:0004658">
    <property type="term" value="F:propionyl-CoA carboxylase activity"/>
    <property type="evidence" value="ECO:0007669"/>
    <property type="project" value="InterPro"/>
</dbReference>
<evidence type="ECO:0000313" key="1">
    <source>
        <dbReference type="EMBL" id="TWJ12747.1"/>
    </source>
</evidence>
<sequence>MQITVTAGSPDDTELAVVCAVLSAATTVAPPAAPPRRSAWSDPAARLGVTHGWRSSALPGRAGSAVIL</sequence>
<dbReference type="AlphaFoldDB" id="A0A562V4K5"/>
<organism evidence="1 2">
    <name type="scientific">Stackebrandtia albiflava</name>
    <dbReference type="NCBI Taxonomy" id="406432"/>
    <lineage>
        <taxon>Bacteria</taxon>
        <taxon>Bacillati</taxon>
        <taxon>Actinomycetota</taxon>
        <taxon>Actinomycetes</taxon>
        <taxon>Glycomycetales</taxon>
        <taxon>Glycomycetaceae</taxon>
        <taxon>Stackebrandtia</taxon>
    </lineage>
</organism>
<protein>
    <submittedName>
        <fullName evidence="1">Acyl-CoA carboxylase epsilon subunit-like protein</fullName>
    </submittedName>
</protein>
<accession>A0A562V4K5</accession>
<dbReference type="Proteomes" id="UP000321617">
    <property type="component" value="Unassembled WGS sequence"/>
</dbReference>
<name>A0A562V4K5_9ACTN</name>
<evidence type="ECO:0000313" key="2">
    <source>
        <dbReference type="Proteomes" id="UP000321617"/>
    </source>
</evidence>
<dbReference type="Pfam" id="PF13822">
    <property type="entry name" value="ACC_epsilon"/>
    <property type="match status" value="1"/>
</dbReference>
<keyword evidence="2" id="KW-1185">Reference proteome</keyword>
<dbReference type="InterPro" id="IPR032716">
    <property type="entry name" value="ACC_epsilon"/>
</dbReference>
<comment type="caution">
    <text evidence="1">The sequence shown here is derived from an EMBL/GenBank/DDBJ whole genome shotgun (WGS) entry which is preliminary data.</text>
</comment>
<proteinExistence type="predicted"/>
<gene>
    <name evidence="1" type="ORF">LX16_3511</name>
</gene>